<evidence type="ECO:0000313" key="3">
    <source>
        <dbReference type="Proteomes" id="UP000002020"/>
    </source>
</evidence>
<gene>
    <name evidence="2" type="primary">gepA3</name>
    <name evidence="2" type="ordered locus">ATP_00411</name>
</gene>
<feature type="domain" description="Antitoxin SocA-like Panacea" evidence="1">
    <location>
        <begin position="30"/>
        <end position="125"/>
    </location>
</feature>
<dbReference type="eggNOG" id="COG3600">
    <property type="taxonomic scope" value="Bacteria"/>
</dbReference>
<dbReference type="STRING" id="37692.ATP_00411"/>
<dbReference type="Proteomes" id="UP000002020">
    <property type="component" value="Chromosome"/>
</dbReference>
<name>B3QZJ1_PHYMT</name>
<protein>
    <submittedName>
        <fullName evidence="2">Uncharacterized phage-associated protein</fullName>
    </submittedName>
</protein>
<keyword evidence="3" id="KW-1185">Reference proteome</keyword>
<dbReference type="EMBL" id="CU469464">
    <property type="protein sequence ID" value="CAP18598.1"/>
    <property type="molecule type" value="Genomic_DNA"/>
</dbReference>
<dbReference type="AlphaFoldDB" id="B3QZJ1"/>
<organism evidence="3">
    <name type="scientific">Phytoplasma mali (strain AT)</name>
    <dbReference type="NCBI Taxonomy" id="482235"/>
    <lineage>
        <taxon>Bacteria</taxon>
        <taxon>Bacillati</taxon>
        <taxon>Mycoplasmatota</taxon>
        <taxon>Mollicutes</taxon>
        <taxon>Acholeplasmatales</taxon>
        <taxon>Acholeplasmataceae</taxon>
        <taxon>Candidatus Phytoplasma</taxon>
        <taxon>16SrX (Apple proliferation group)</taxon>
    </lineage>
</organism>
<evidence type="ECO:0000259" key="1">
    <source>
        <dbReference type="Pfam" id="PF13274"/>
    </source>
</evidence>
<evidence type="ECO:0000313" key="2">
    <source>
        <dbReference type="EMBL" id="CAP18598.1"/>
    </source>
</evidence>
<proteinExistence type="predicted"/>
<sequence>MEKSNEINIFDVANYIIANKKIPDLTNLKIQKLIFYIYVVYLVKTNPKTKMFHSNIEAWPYGPVFPELYFALSKFHNVIIDKPLVVDFPKVINHLPKSCIEYILQKYGNLKAYELTRQIHDEELWNDVYVDNISFEENKITDKVIFEYYHDEFDDFKIDKTYFLKK</sequence>
<dbReference type="HOGENOM" id="CLU_110683_4_0_14"/>
<dbReference type="KEGG" id="pml:ATP_00411"/>
<accession>B3QZJ1</accession>
<dbReference type="Pfam" id="PF13274">
    <property type="entry name" value="SocA_Panacea"/>
    <property type="match status" value="1"/>
</dbReference>
<dbReference type="InterPro" id="IPR025272">
    <property type="entry name" value="SocA_Panacea"/>
</dbReference>
<reference evidence="2 3" key="1">
    <citation type="journal article" date="2008" name="BMC Genomics">
        <title>The linear chromosome of the plant-pathogenic mycoplasma 'Candidatus Phytoplasma mali'.</title>
        <authorList>
            <person name="Kube M."/>
            <person name="Schneider B."/>
            <person name="Kuhl H."/>
            <person name="Dandekar T."/>
            <person name="Heitmann K."/>
            <person name="Migdoll A.M."/>
            <person name="Reinhardt R."/>
            <person name="Seemueller E."/>
        </authorList>
    </citation>
    <scope>NUCLEOTIDE SEQUENCE [LARGE SCALE GENOMIC DNA]</scope>
    <source>
        <strain evidence="2 3">AT</strain>
    </source>
</reference>